<dbReference type="PANTHER" id="PTHR47187">
    <property type="entry name" value="NFATC2-INTERACTING PROTEIN"/>
    <property type="match status" value="1"/>
</dbReference>
<dbReference type="InterPro" id="IPR022617">
    <property type="entry name" value="Rad60/SUMO-like_dom"/>
</dbReference>
<dbReference type="PROSITE" id="PS50053">
    <property type="entry name" value="UBIQUITIN_2"/>
    <property type="match status" value="1"/>
</dbReference>
<name>A0A232F8L0_9HYME</name>
<keyword evidence="2" id="KW-0539">Nucleus</keyword>
<dbReference type="InterPro" id="IPR052324">
    <property type="entry name" value="NFATC2-Int_DNA_Repair"/>
</dbReference>
<sequence length="361" mass="40798">MDLSSSSSDDDGCNLYINAASKLNALNRQVVQKKKVNDDDEDDMIIEESNNITAIDLINKIGASETKEVVIDDSDLDEEECDIVEEIDEDEIISVVASEDVINCIDDDDDDDKSNNRPNTKSRRTTKNSNKISSARNKINAVPSILRTNISINDSIERELNETYGDSFDLSQDENDSYVVIGSPPPAKKANTDDYEVSVKVLWKSYKVERFEIKRTETFQKVFRYFANLECVPEDQIRITKKEKRITPFDTPVSIDWSIIDILDGGVVSAEIVKKNKTNSKNEVQENACKIKIQLLDKRTLTMSLKNDEPFTSLLKKCSAELGIPEAKIKLYFDGDLIDEEETPESLDIDEEACIDLKILK</sequence>
<organism evidence="5 6">
    <name type="scientific">Trichomalopsis sarcophagae</name>
    <dbReference type="NCBI Taxonomy" id="543379"/>
    <lineage>
        <taxon>Eukaryota</taxon>
        <taxon>Metazoa</taxon>
        <taxon>Ecdysozoa</taxon>
        <taxon>Arthropoda</taxon>
        <taxon>Hexapoda</taxon>
        <taxon>Insecta</taxon>
        <taxon>Pterygota</taxon>
        <taxon>Neoptera</taxon>
        <taxon>Endopterygota</taxon>
        <taxon>Hymenoptera</taxon>
        <taxon>Apocrita</taxon>
        <taxon>Proctotrupomorpha</taxon>
        <taxon>Chalcidoidea</taxon>
        <taxon>Pteromalidae</taxon>
        <taxon>Pteromalinae</taxon>
        <taxon>Trichomalopsis</taxon>
    </lineage>
</organism>
<dbReference type="EMBL" id="NNAY01000656">
    <property type="protein sequence ID" value="OXU27156.1"/>
    <property type="molecule type" value="Genomic_DNA"/>
</dbReference>
<evidence type="ECO:0000256" key="2">
    <source>
        <dbReference type="ARBA" id="ARBA00023242"/>
    </source>
</evidence>
<feature type="domain" description="Ubiquitin-like" evidence="4">
    <location>
        <begin position="289"/>
        <end position="361"/>
    </location>
</feature>
<dbReference type="STRING" id="543379.A0A232F8L0"/>
<comment type="caution">
    <text evidence="5">The sequence shown here is derived from an EMBL/GenBank/DDBJ whole genome shotgun (WGS) entry which is preliminary data.</text>
</comment>
<evidence type="ECO:0000259" key="4">
    <source>
        <dbReference type="PROSITE" id="PS50053"/>
    </source>
</evidence>
<dbReference type="GO" id="GO:0045944">
    <property type="term" value="P:positive regulation of transcription by RNA polymerase II"/>
    <property type="evidence" value="ECO:0007669"/>
    <property type="project" value="TreeGrafter"/>
</dbReference>
<dbReference type="PANTHER" id="PTHR47187:SF1">
    <property type="entry name" value="NFATC2-INTERACTING PROTEIN"/>
    <property type="match status" value="1"/>
</dbReference>
<keyword evidence="6" id="KW-1185">Reference proteome</keyword>
<dbReference type="Proteomes" id="UP000215335">
    <property type="component" value="Unassembled WGS sequence"/>
</dbReference>
<dbReference type="InterPro" id="IPR029071">
    <property type="entry name" value="Ubiquitin-like_domsf"/>
</dbReference>
<dbReference type="OrthoDB" id="442921at2759"/>
<accession>A0A232F8L0</accession>
<evidence type="ECO:0000256" key="3">
    <source>
        <dbReference type="SAM" id="MobiDB-lite"/>
    </source>
</evidence>
<protein>
    <recommendedName>
        <fullName evidence="4">Ubiquitin-like domain-containing protein</fullName>
    </recommendedName>
</protein>
<feature type="region of interest" description="Disordered" evidence="3">
    <location>
        <begin position="104"/>
        <end position="134"/>
    </location>
</feature>
<dbReference type="AlphaFoldDB" id="A0A232F8L0"/>
<dbReference type="InterPro" id="IPR000626">
    <property type="entry name" value="Ubiquitin-like_dom"/>
</dbReference>
<evidence type="ECO:0000256" key="1">
    <source>
        <dbReference type="ARBA" id="ARBA00004123"/>
    </source>
</evidence>
<dbReference type="CDD" id="cd01763">
    <property type="entry name" value="Ubl_SUMO_like"/>
    <property type="match status" value="1"/>
</dbReference>
<gene>
    <name evidence="5" type="ORF">TSAR_012789</name>
</gene>
<dbReference type="GO" id="GO:0005634">
    <property type="term" value="C:nucleus"/>
    <property type="evidence" value="ECO:0007669"/>
    <property type="project" value="UniProtKB-SubCell"/>
</dbReference>
<comment type="subcellular location">
    <subcellularLocation>
        <location evidence="1">Nucleus</location>
    </subcellularLocation>
</comment>
<dbReference type="SUPFAM" id="SSF54236">
    <property type="entry name" value="Ubiquitin-like"/>
    <property type="match status" value="2"/>
</dbReference>
<reference evidence="5 6" key="1">
    <citation type="journal article" date="2017" name="Curr. Biol.">
        <title>The Evolution of Venom by Co-option of Single-Copy Genes.</title>
        <authorList>
            <person name="Martinson E.O."/>
            <person name="Mrinalini"/>
            <person name="Kelkar Y.D."/>
            <person name="Chang C.H."/>
            <person name="Werren J.H."/>
        </authorList>
    </citation>
    <scope>NUCLEOTIDE SEQUENCE [LARGE SCALE GENOMIC DNA]</scope>
    <source>
        <strain evidence="5 6">Alberta</strain>
        <tissue evidence="5">Whole body</tissue>
    </source>
</reference>
<dbReference type="Gene3D" id="3.10.20.90">
    <property type="entry name" value="Phosphatidylinositol 3-kinase Catalytic Subunit, Chain A, domain 1"/>
    <property type="match status" value="2"/>
</dbReference>
<evidence type="ECO:0000313" key="6">
    <source>
        <dbReference type="Proteomes" id="UP000215335"/>
    </source>
</evidence>
<evidence type="ECO:0000313" key="5">
    <source>
        <dbReference type="EMBL" id="OXU27156.1"/>
    </source>
</evidence>
<dbReference type="Pfam" id="PF11976">
    <property type="entry name" value="Rad60-SLD"/>
    <property type="match status" value="1"/>
</dbReference>
<proteinExistence type="predicted"/>